<evidence type="ECO:0000256" key="7">
    <source>
        <dbReference type="ARBA" id="ARBA00023136"/>
    </source>
</evidence>
<dbReference type="STRING" id="312017.Q23DV3"/>
<dbReference type="eggNOG" id="KOG1771">
    <property type="taxonomic scope" value="Eukaryota"/>
</dbReference>
<dbReference type="InParanoid" id="Q23DV3"/>
<dbReference type="GO" id="GO:0005789">
    <property type="term" value="C:endoplasmic reticulum membrane"/>
    <property type="evidence" value="ECO:0007669"/>
    <property type="project" value="UniProtKB-SubCell"/>
</dbReference>
<feature type="transmembrane region" description="Helical" evidence="8">
    <location>
        <begin position="310"/>
        <end position="332"/>
    </location>
</feature>
<dbReference type="KEGG" id="tet:TTHERM_00043900"/>
<feature type="transmembrane region" description="Helical" evidence="8">
    <location>
        <begin position="255"/>
        <end position="275"/>
    </location>
</feature>
<gene>
    <name evidence="9" type="ORF">TTHERM_00043900</name>
</gene>
<evidence type="ECO:0000313" key="9">
    <source>
        <dbReference type="EMBL" id="EAR94611.1"/>
    </source>
</evidence>
<dbReference type="GeneID" id="7841280"/>
<protein>
    <recommendedName>
        <fullName evidence="8">Mannosyltransferase</fullName>
        <ecNumber evidence="8">2.4.1.-</ecNumber>
    </recommendedName>
</protein>
<dbReference type="OMA" id="YSTRSHI"/>
<organism evidence="9 10">
    <name type="scientific">Tetrahymena thermophila (strain SB210)</name>
    <dbReference type="NCBI Taxonomy" id="312017"/>
    <lineage>
        <taxon>Eukaryota</taxon>
        <taxon>Sar</taxon>
        <taxon>Alveolata</taxon>
        <taxon>Ciliophora</taxon>
        <taxon>Intramacronucleata</taxon>
        <taxon>Oligohymenophorea</taxon>
        <taxon>Hymenostomatida</taxon>
        <taxon>Tetrahymenina</taxon>
        <taxon>Tetrahymenidae</taxon>
        <taxon>Tetrahymena</taxon>
    </lineage>
</organism>
<dbReference type="OrthoDB" id="416834at2759"/>
<feature type="transmembrane region" description="Helical" evidence="8">
    <location>
        <begin position="344"/>
        <end position="361"/>
    </location>
</feature>
<keyword evidence="6 8" id="KW-1133">Transmembrane helix</keyword>
<keyword evidence="2 8" id="KW-0328">Glycosyltransferase</keyword>
<evidence type="ECO:0000256" key="3">
    <source>
        <dbReference type="ARBA" id="ARBA00022679"/>
    </source>
</evidence>
<accession>Q23DV3</accession>
<dbReference type="EMBL" id="GG662712">
    <property type="protein sequence ID" value="EAR94611.1"/>
    <property type="molecule type" value="Genomic_DNA"/>
</dbReference>
<dbReference type="GO" id="GO:0006506">
    <property type="term" value="P:GPI anchor biosynthetic process"/>
    <property type="evidence" value="ECO:0007669"/>
    <property type="project" value="TreeGrafter"/>
</dbReference>
<evidence type="ECO:0000256" key="1">
    <source>
        <dbReference type="ARBA" id="ARBA00004477"/>
    </source>
</evidence>
<sequence length="552" mass="65251">MSQVQNRNIQDKGASTQNYEKLRTSELQVDIDQYKDQQKENSKFSEYLSNLNFKQHFILFYIFRLINCSLINNSWAADEYWQSAEVAHRNVFGYGNLTWEWQIEKPIRSPVIMLMVQMLYSLLKVLNLDTPDLVAYSPMLISAFIASIYDFYLIKLVQICLGKKFVLPCLIINQTLWFNLIGMPRLLANSLETCLLVVSFYYYQSSILNKSSYDDYISRVVVIINFVTKPTSIIPFIFIWPITLLTMQGNLKKKFNYLVLNIFTVILMIAFSILLDSLYYQKLTWTAYNFFEFNILNKLSNLYGTQDPFFYLWAVIPKYYHASLPLIFYGLIKYYQHVKKSQNSYFIIYSFFVLLALYSKIDHKEDRFILPCNIGLTIFVVTAYTYLPFSKIKKLLLAIFILVNIILFVYEGQNNQAAGFKVMNYLRNQGDKVKSIYMFTTCNQTPFYCYLHKNIPMHYPECHALERVKGEYDNLTLFKQPENFITERLNQYDPSHLIVLSYFLEIPSVNQIFQERGYQEEYRQFHERNVGIPIGEVYDKDLVVMSKKILKL</sequence>
<keyword evidence="3" id="KW-0808">Transferase</keyword>
<dbReference type="Pfam" id="PF03901">
    <property type="entry name" value="Glyco_transf_22"/>
    <property type="match status" value="1"/>
</dbReference>
<feature type="transmembrane region" description="Helical" evidence="8">
    <location>
        <begin position="394"/>
        <end position="410"/>
    </location>
</feature>
<dbReference type="RefSeq" id="XP_001014583.1">
    <property type="nucleotide sequence ID" value="XM_001014583.1"/>
</dbReference>
<keyword evidence="4 8" id="KW-0812">Transmembrane</keyword>
<keyword evidence="10" id="KW-1185">Reference proteome</keyword>
<name>Q23DV3_TETTS</name>
<dbReference type="PANTHER" id="PTHR22760:SF4">
    <property type="entry name" value="GPI MANNOSYLTRANSFERASE 3"/>
    <property type="match status" value="1"/>
</dbReference>
<comment type="subcellular location">
    <subcellularLocation>
        <location evidence="1 8">Endoplasmic reticulum membrane</location>
        <topology evidence="1 8">Multi-pass membrane protein</topology>
    </subcellularLocation>
</comment>
<comment type="similarity">
    <text evidence="8">Belongs to the glycosyltransferase 22 family.</text>
</comment>
<evidence type="ECO:0000256" key="6">
    <source>
        <dbReference type="ARBA" id="ARBA00022989"/>
    </source>
</evidence>
<evidence type="ECO:0000313" key="10">
    <source>
        <dbReference type="Proteomes" id="UP000009168"/>
    </source>
</evidence>
<dbReference type="InterPro" id="IPR005599">
    <property type="entry name" value="GPI_mannosylTrfase"/>
</dbReference>
<dbReference type="EC" id="2.4.1.-" evidence="8"/>
<dbReference type="AlphaFoldDB" id="Q23DV3"/>
<evidence type="ECO:0000256" key="2">
    <source>
        <dbReference type="ARBA" id="ARBA00022676"/>
    </source>
</evidence>
<keyword evidence="7 8" id="KW-0472">Membrane</keyword>
<dbReference type="FunCoup" id="Q23DV3">
    <property type="interactions" value="316"/>
</dbReference>
<dbReference type="PANTHER" id="PTHR22760">
    <property type="entry name" value="GLYCOSYLTRANSFERASE"/>
    <property type="match status" value="1"/>
</dbReference>
<feature type="transmembrane region" description="Helical" evidence="8">
    <location>
        <begin position="186"/>
        <end position="204"/>
    </location>
</feature>
<dbReference type="GO" id="GO:0000026">
    <property type="term" value="F:alpha-1,2-mannosyltransferase activity"/>
    <property type="evidence" value="ECO:0007669"/>
    <property type="project" value="TreeGrafter"/>
</dbReference>
<feature type="transmembrane region" description="Helical" evidence="8">
    <location>
        <begin position="216"/>
        <end position="243"/>
    </location>
</feature>
<evidence type="ECO:0000256" key="5">
    <source>
        <dbReference type="ARBA" id="ARBA00022824"/>
    </source>
</evidence>
<dbReference type="Proteomes" id="UP000009168">
    <property type="component" value="Unassembled WGS sequence"/>
</dbReference>
<evidence type="ECO:0000256" key="8">
    <source>
        <dbReference type="RuleBase" id="RU363075"/>
    </source>
</evidence>
<feature type="transmembrane region" description="Helical" evidence="8">
    <location>
        <begin position="367"/>
        <end position="387"/>
    </location>
</feature>
<dbReference type="HOGENOM" id="CLU_012353_2_0_1"/>
<keyword evidence="5 8" id="KW-0256">Endoplasmic reticulum</keyword>
<evidence type="ECO:0000256" key="4">
    <source>
        <dbReference type="ARBA" id="ARBA00022692"/>
    </source>
</evidence>
<reference evidence="10" key="1">
    <citation type="journal article" date="2006" name="PLoS Biol.">
        <title>Macronuclear genome sequence of the ciliate Tetrahymena thermophila, a model eukaryote.</title>
        <authorList>
            <person name="Eisen J.A."/>
            <person name="Coyne R.S."/>
            <person name="Wu M."/>
            <person name="Wu D."/>
            <person name="Thiagarajan M."/>
            <person name="Wortman J.R."/>
            <person name="Badger J.H."/>
            <person name="Ren Q."/>
            <person name="Amedeo P."/>
            <person name="Jones K.M."/>
            <person name="Tallon L.J."/>
            <person name="Delcher A.L."/>
            <person name="Salzberg S.L."/>
            <person name="Silva J.C."/>
            <person name="Haas B.J."/>
            <person name="Majoros W.H."/>
            <person name="Farzad M."/>
            <person name="Carlton J.M."/>
            <person name="Smith R.K. Jr."/>
            <person name="Garg J."/>
            <person name="Pearlman R.E."/>
            <person name="Karrer K.M."/>
            <person name="Sun L."/>
            <person name="Manning G."/>
            <person name="Elde N.C."/>
            <person name="Turkewitz A.P."/>
            <person name="Asai D.J."/>
            <person name="Wilkes D.E."/>
            <person name="Wang Y."/>
            <person name="Cai H."/>
            <person name="Collins K."/>
            <person name="Stewart B.A."/>
            <person name="Lee S.R."/>
            <person name="Wilamowska K."/>
            <person name="Weinberg Z."/>
            <person name="Ruzzo W.L."/>
            <person name="Wloga D."/>
            <person name="Gaertig J."/>
            <person name="Frankel J."/>
            <person name="Tsao C.-C."/>
            <person name="Gorovsky M.A."/>
            <person name="Keeling P.J."/>
            <person name="Waller R.F."/>
            <person name="Patron N.J."/>
            <person name="Cherry J.M."/>
            <person name="Stover N.A."/>
            <person name="Krieger C.J."/>
            <person name="del Toro C."/>
            <person name="Ryder H.F."/>
            <person name="Williamson S.C."/>
            <person name="Barbeau R.A."/>
            <person name="Hamilton E.P."/>
            <person name="Orias E."/>
        </authorList>
    </citation>
    <scope>NUCLEOTIDE SEQUENCE [LARGE SCALE GENOMIC DNA]</scope>
    <source>
        <strain evidence="10">SB210</strain>
    </source>
</reference>
<proteinExistence type="inferred from homology"/>